<name>A0AAW1M5Q9_SAPOF</name>
<evidence type="ECO:0000313" key="1">
    <source>
        <dbReference type="EMBL" id="KAK9740677.1"/>
    </source>
</evidence>
<dbReference type="PANTHER" id="PTHR33710">
    <property type="entry name" value="BNAC02G09200D PROTEIN"/>
    <property type="match status" value="1"/>
</dbReference>
<dbReference type="InterPro" id="IPR036691">
    <property type="entry name" value="Endo/exonu/phosph_ase_sf"/>
</dbReference>
<gene>
    <name evidence="1" type="ORF">RND81_03G053300</name>
</gene>
<organism evidence="1 2">
    <name type="scientific">Saponaria officinalis</name>
    <name type="common">Common soapwort</name>
    <name type="synonym">Lychnis saponaria</name>
    <dbReference type="NCBI Taxonomy" id="3572"/>
    <lineage>
        <taxon>Eukaryota</taxon>
        <taxon>Viridiplantae</taxon>
        <taxon>Streptophyta</taxon>
        <taxon>Embryophyta</taxon>
        <taxon>Tracheophyta</taxon>
        <taxon>Spermatophyta</taxon>
        <taxon>Magnoliopsida</taxon>
        <taxon>eudicotyledons</taxon>
        <taxon>Gunneridae</taxon>
        <taxon>Pentapetalae</taxon>
        <taxon>Caryophyllales</taxon>
        <taxon>Caryophyllaceae</taxon>
        <taxon>Caryophylleae</taxon>
        <taxon>Saponaria</taxon>
    </lineage>
</organism>
<dbReference type="SUPFAM" id="SSF56219">
    <property type="entry name" value="DNase I-like"/>
    <property type="match status" value="1"/>
</dbReference>
<comment type="caution">
    <text evidence="1">The sequence shown here is derived from an EMBL/GenBank/DDBJ whole genome shotgun (WGS) entry which is preliminary data.</text>
</comment>
<accession>A0AAW1M5Q9</accession>
<protein>
    <recommendedName>
        <fullName evidence="3">Reverse transcriptase</fullName>
    </recommendedName>
</protein>
<proteinExistence type="predicted"/>
<dbReference type="PANTHER" id="PTHR33710:SF54">
    <property type="entry name" value="NON-LTR RETROELEMENT REVERSE TRANSCRIPTASE"/>
    <property type="match status" value="1"/>
</dbReference>
<dbReference type="EMBL" id="JBDFQZ010000003">
    <property type="protein sequence ID" value="KAK9740677.1"/>
    <property type="molecule type" value="Genomic_DNA"/>
</dbReference>
<sequence>MGLLETRVKEANVSRVLNKFARFRALNNYSAHYNGRIRVLWQEALLNVTVLLVTAQMVDLKVFCRLLNTSVYITIVYGFNDGVSRKVLWTDLIGLVPSVDLGWLVLEDFNIVRTMDDKIGRHPLVKWEMLDFNSCLNWCSLDELYFQGGPFTWTNNQDGDARGWSRLDWAFFNPLWLRAFLDSIMRILPSRTSDHSPLLVLLGVQAAFKKSFKFLNCWIANARFLELVASAWDSVVFGTPIYRLFSKLKKAELSMLAQKAKITHLKLSDSNTAYFYSAVAARRHLSVVGSIVDHHGQVCSSPDVVAAAFCGYYQSLLGTTSPVAPLSLTTIQSCYCLNASEADSLSVPISPTEIRAALFSMGSNKSPGIDGFSVKFFKASWSIVSSDFCGVVNDYFRHGRLLRYASTTVNSLIPKKASACSVLDYRPISC</sequence>
<dbReference type="Gene3D" id="3.60.10.10">
    <property type="entry name" value="Endonuclease/exonuclease/phosphatase"/>
    <property type="match status" value="1"/>
</dbReference>
<evidence type="ECO:0008006" key="3">
    <source>
        <dbReference type="Google" id="ProtNLM"/>
    </source>
</evidence>
<dbReference type="Proteomes" id="UP001443914">
    <property type="component" value="Unassembled WGS sequence"/>
</dbReference>
<dbReference type="AlphaFoldDB" id="A0AAW1M5Q9"/>
<reference evidence="1" key="1">
    <citation type="submission" date="2024-03" db="EMBL/GenBank/DDBJ databases">
        <title>WGS assembly of Saponaria officinalis var. Norfolk2.</title>
        <authorList>
            <person name="Jenkins J."/>
            <person name="Shu S."/>
            <person name="Grimwood J."/>
            <person name="Barry K."/>
            <person name="Goodstein D."/>
            <person name="Schmutz J."/>
            <person name="Leebens-Mack J."/>
            <person name="Osbourn A."/>
        </authorList>
    </citation>
    <scope>NUCLEOTIDE SEQUENCE [LARGE SCALE GENOMIC DNA]</scope>
    <source>
        <strain evidence="1">JIC</strain>
    </source>
</reference>
<keyword evidence="2" id="KW-1185">Reference proteome</keyword>
<evidence type="ECO:0000313" key="2">
    <source>
        <dbReference type="Proteomes" id="UP001443914"/>
    </source>
</evidence>